<feature type="transmembrane region" description="Helical" evidence="6">
    <location>
        <begin position="5"/>
        <end position="23"/>
    </location>
</feature>
<proteinExistence type="predicted"/>
<evidence type="ECO:0000313" key="8">
    <source>
        <dbReference type="EMBL" id="OGE65561.1"/>
    </source>
</evidence>
<evidence type="ECO:0000256" key="2">
    <source>
        <dbReference type="ARBA" id="ARBA00022692"/>
    </source>
</evidence>
<reference evidence="8 9" key="1">
    <citation type="journal article" date="2016" name="Nat. Commun.">
        <title>Thousands of microbial genomes shed light on interconnected biogeochemical processes in an aquifer system.</title>
        <authorList>
            <person name="Anantharaman K."/>
            <person name="Brown C.T."/>
            <person name="Hug L.A."/>
            <person name="Sharon I."/>
            <person name="Castelle C.J."/>
            <person name="Probst A.J."/>
            <person name="Thomas B.C."/>
            <person name="Singh A."/>
            <person name="Wilkins M.J."/>
            <person name="Karaoz U."/>
            <person name="Brodie E.L."/>
            <person name="Williams K.H."/>
            <person name="Hubbard S.S."/>
            <person name="Banfield J.F."/>
        </authorList>
    </citation>
    <scope>NUCLEOTIDE SEQUENCE [LARGE SCALE GENOMIC DNA]</scope>
</reference>
<feature type="transmembrane region" description="Helical" evidence="6">
    <location>
        <begin position="472"/>
        <end position="496"/>
    </location>
</feature>
<dbReference type="SMART" id="SM00028">
    <property type="entry name" value="TPR"/>
    <property type="match status" value="1"/>
</dbReference>
<feature type="transmembrane region" description="Helical" evidence="6">
    <location>
        <begin position="35"/>
        <end position="53"/>
    </location>
</feature>
<dbReference type="Gene3D" id="1.25.40.10">
    <property type="entry name" value="Tetratricopeptide repeat domain"/>
    <property type="match status" value="1"/>
</dbReference>
<comment type="caution">
    <text evidence="8">The sequence shown here is derived from an EMBL/GenBank/DDBJ whole genome shotgun (WGS) entry which is preliminary data.</text>
</comment>
<dbReference type="SUPFAM" id="SSF48452">
    <property type="entry name" value="TPR-like"/>
    <property type="match status" value="1"/>
</dbReference>
<dbReference type="EMBL" id="MFDO01000016">
    <property type="protein sequence ID" value="OGE65561.1"/>
    <property type="molecule type" value="Genomic_DNA"/>
</dbReference>
<accession>A0A1F5MJL7</accession>
<evidence type="ECO:0000256" key="4">
    <source>
        <dbReference type="ARBA" id="ARBA00023136"/>
    </source>
</evidence>
<keyword evidence="5" id="KW-0802">TPR repeat</keyword>
<feature type="transmembrane region" description="Helical" evidence="6">
    <location>
        <begin position="96"/>
        <end position="114"/>
    </location>
</feature>
<dbReference type="PANTHER" id="PTHR37422">
    <property type="entry name" value="TEICHURONIC ACID BIOSYNTHESIS PROTEIN TUAE"/>
    <property type="match status" value="1"/>
</dbReference>
<evidence type="ECO:0000256" key="3">
    <source>
        <dbReference type="ARBA" id="ARBA00022989"/>
    </source>
</evidence>
<sequence length="664" mass="75158">MLHKILISLFQFLLFFTPLFWLPLTSELFEFNKMMLVYLLTTLITTVWMLKILHQKQLIFKRTPLDIPILLFLMSQILSTIFSIDQHLSIWGYYSRQNGGLLSIVAYLLLFYAFVSNLSRDDVHKLLKTAILGGVAVSIWAIPEHFGASPSCLLLTGSLDTNCWIQDVQARVFATLGQPNWLASYLAILIYPSIYFLLTAVSKKSLLLNFTYVILLYLAFTFTYSRGATLGLIAGLGVFLSFWFIQNLRNNFKLTSTPVITLLLVLILLLMINLIFGSALTSFTLFTKNSAPTRESISESFNKPSVGTQLENGGTESGVIRLIVWKGAVDIFKYYPLTGSGVETFAYAYYQFRPIEHNLVSEWDYLYNKAHNEYLNYLSTTGALGLISYLSLILIFIMWSVRQITKRPYTSYTLLQISLLSSYVSYLVSNFFGFSVVNTALLFFLIPSLVFTITPKSLTPVPVNFFHNTKKIIASMVVLLLISVIILYNLFGWWVADHLYAKSSKQIDSGDIGLAYNNLVTAVYLNPFEPLYLSELSFAAANSAVALEAEESTASSQMKDISASITARLLITHPHNTTLFRNATRTYYTLSLIDPTFIQKTLQVIDQGIDLAPTDPKLLYNKALVLGSMQRFDEAKELLIKALQLKPNYKEAQDLLEEYLRTKL</sequence>
<organism evidence="8 9">
    <name type="scientific">Candidatus Daviesbacteria bacterium RIFCSPLOWO2_01_FULL_40_24</name>
    <dbReference type="NCBI Taxonomy" id="1797787"/>
    <lineage>
        <taxon>Bacteria</taxon>
        <taxon>Candidatus Daviesiibacteriota</taxon>
    </lineage>
</organism>
<feature type="transmembrane region" description="Helical" evidence="6">
    <location>
        <begin position="65"/>
        <end position="84"/>
    </location>
</feature>
<feature type="transmembrane region" description="Helical" evidence="6">
    <location>
        <begin position="374"/>
        <end position="397"/>
    </location>
</feature>
<dbReference type="Pfam" id="PF04932">
    <property type="entry name" value="Wzy_C"/>
    <property type="match status" value="1"/>
</dbReference>
<comment type="subcellular location">
    <subcellularLocation>
        <location evidence="1">Membrane</location>
        <topology evidence="1">Multi-pass membrane protein</topology>
    </subcellularLocation>
</comment>
<dbReference type="InterPro" id="IPR007016">
    <property type="entry name" value="O-antigen_ligase-rel_domated"/>
</dbReference>
<name>A0A1F5MJL7_9BACT</name>
<dbReference type="Proteomes" id="UP000178017">
    <property type="component" value="Unassembled WGS sequence"/>
</dbReference>
<feature type="transmembrane region" description="Helical" evidence="6">
    <location>
        <begin position="260"/>
        <end position="286"/>
    </location>
</feature>
<feature type="transmembrane region" description="Helical" evidence="6">
    <location>
        <begin position="181"/>
        <end position="199"/>
    </location>
</feature>
<keyword evidence="2 6" id="KW-0812">Transmembrane</keyword>
<feature type="transmembrane region" description="Helical" evidence="6">
    <location>
        <begin position="230"/>
        <end position="248"/>
    </location>
</feature>
<feature type="repeat" description="TPR" evidence="5">
    <location>
        <begin position="616"/>
        <end position="649"/>
    </location>
</feature>
<feature type="transmembrane region" description="Helical" evidence="6">
    <location>
        <begin position="206"/>
        <end position="224"/>
    </location>
</feature>
<evidence type="ECO:0000256" key="6">
    <source>
        <dbReference type="SAM" id="Phobius"/>
    </source>
</evidence>
<dbReference type="InterPro" id="IPR019734">
    <property type="entry name" value="TPR_rpt"/>
</dbReference>
<dbReference type="InterPro" id="IPR011990">
    <property type="entry name" value="TPR-like_helical_dom_sf"/>
</dbReference>
<evidence type="ECO:0000313" key="9">
    <source>
        <dbReference type="Proteomes" id="UP000178017"/>
    </source>
</evidence>
<dbReference type="GO" id="GO:0016020">
    <property type="term" value="C:membrane"/>
    <property type="evidence" value="ECO:0007669"/>
    <property type="project" value="UniProtKB-SubCell"/>
</dbReference>
<protein>
    <recommendedName>
        <fullName evidence="7">O-antigen ligase-related domain-containing protein</fullName>
    </recommendedName>
</protein>
<dbReference type="InterPro" id="IPR051533">
    <property type="entry name" value="WaaL-like"/>
</dbReference>
<gene>
    <name evidence="8" type="ORF">A3B49_01975</name>
</gene>
<evidence type="ECO:0000256" key="5">
    <source>
        <dbReference type="PROSITE-ProRule" id="PRU00339"/>
    </source>
</evidence>
<dbReference type="AlphaFoldDB" id="A0A1F5MJL7"/>
<feature type="transmembrane region" description="Helical" evidence="6">
    <location>
        <begin position="432"/>
        <end position="451"/>
    </location>
</feature>
<evidence type="ECO:0000256" key="1">
    <source>
        <dbReference type="ARBA" id="ARBA00004141"/>
    </source>
</evidence>
<dbReference type="PROSITE" id="PS50005">
    <property type="entry name" value="TPR"/>
    <property type="match status" value="1"/>
</dbReference>
<feature type="domain" description="O-antigen ligase-related" evidence="7">
    <location>
        <begin position="213"/>
        <end position="390"/>
    </location>
</feature>
<dbReference type="PANTHER" id="PTHR37422:SF13">
    <property type="entry name" value="LIPOPOLYSACCHARIDE BIOSYNTHESIS PROTEIN PA4999-RELATED"/>
    <property type="match status" value="1"/>
</dbReference>
<keyword evidence="4 6" id="KW-0472">Membrane</keyword>
<evidence type="ECO:0000259" key="7">
    <source>
        <dbReference type="Pfam" id="PF04932"/>
    </source>
</evidence>
<feature type="transmembrane region" description="Helical" evidence="6">
    <location>
        <begin position="126"/>
        <end position="143"/>
    </location>
</feature>
<keyword evidence="3 6" id="KW-1133">Transmembrane helix</keyword>